<sequence length="459" mass="51954">MNLRLQLFFRIMLIGFVCLVVSAGYVLYQTDQQAKLEADLTALRIEKQLTQQLLKMLSRYDYSVAFPDSNILQQLNGVPGSCVQFLSRTESRRRSLCNEVVHDETRWPQWFGELYQQLFQPNYEASRWFSFNAITYGNIIVSLNMETEIARAWSNLRAVFGILSVSILAVSLLVFMTIHRMLRPAQLIVRGLEKMRQGELQTRIPSFDIGEWRRTSDAINALASTQQQIMGENRQLALKLINAQEEEHRFISRELHDEFGQCLAGINALTTSISQTARKDCPSIISETESISHITAHMMSALRGLLTRLRPADVDELGLTRSLEKLIKSWNQRTGGETRFNLQIDDEVDSLPEPLPVNLYRIVQESLTNIAKHADASEANIKLKYVHQNQLTLQVEDNGQAKRDSFNQHMGVGLLGISERVNALGGKITMDIQNKGGLKLLINLPVSPPPVSTTGQHHV</sequence>
<dbReference type="Pfam" id="PF02518">
    <property type="entry name" value="HATPase_c"/>
    <property type="match status" value="1"/>
</dbReference>
<dbReference type="Gene3D" id="6.10.340.10">
    <property type="match status" value="1"/>
</dbReference>
<evidence type="ECO:0000313" key="9">
    <source>
        <dbReference type="Proteomes" id="UP000009144"/>
    </source>
</evidence>
<evidence type="ECO:0000256" key="3">
    <source>
        <dbReference type="ARBA" id="ARBA00012438"/>
    </source>
</evidence>
<dbReference type="PROSITE" id="PS50885">
    <property type="entry name" value="HAMP"/>
    <property type="match status" value="1"/>
</dbReference>
<gene>
    <name evidence="8" type="ordered locus">Q7A_1506</name>
</gene>
<dbReference type="PATRIC" id="fig|754476.3.peg.1486"/>
<name>I1XIW3_METNJ</name>
<dbReference type="KEGG" id="mej:Q7A_1506"/>
<comment type="catalytic activity">
    <reaction evidence="1">
        <text>ATP + protein L-histidine = ADP + protein N-phospho-L-histidine.</text>
        <dbReference type="EC" id="2.7.13.3"/>
    </reaction>
</comment>
<reference evidence="8 9" key="1">
    <citation type="journal article" date="2012" name="J. Bacteriol.">
        <title>Complete genome sequences of Methylophaga sp. strain JAM1 and Methylophaga sp. strain JAM7.</title>
        <authorList>
            <person name="Villeneuve C."/>
            <person name="Martineau C."/>
            <person name="Mauffrey F."/>
            <person name="Villemur R."/>
        </authorList>
    </citation>
    <scope>NUCLEOTIDE SEQUENCE [LARGE SCALE GENOMIC DNA]</scope>
    <source>
        <strain evidence="8 9">JAM1</strain>
    </source>
</reference>
<dbReference type="OrthoDB" id="9811306at2"/>
<evidence type="ECO:0000256" key="6">
    <source>
        <dbReference type="ARBA" id="ARBA00022777"/>
    </source>
</evidence>
<dbReference type="InterPro" id="IPR050482">
    <property type="entry name" value="Sensor_HK_TwoCompSys"/>
</dbReference>
<dbReference type="HOGENOM" id="CLU_045360_1_0_6"/>
<keyword evidence="5" id="KW-0808">Transferase</keyword>
<dbReference type="SUPFAM" id="SSF55874">
    <property type="entry name" value="ATPase domain of HSP90 chaperone/DNA topoisomerase II/histidine kinase"/>
    <property type="match status" value="1"/>
</dbReference>
<dbReference type="EMBL" id="CP003390">
    <property type="protein sequence ID" value="AFI84332.1"/>
    <property type="molecule type" value="Genomic_DNA"/>
</dbReference>
<proteinExistence type="predicted"/>
<dbReference type="PANTHER" id="PTHR24421:SF58">
    <property type="entry name" value="SIGNAL TRANSDUCTION HISTIDINE-PROTEIN KINASE_PHOSPHATASE UHPB"/>
    <property type="match status" value="1"/>
</dbReference>
<dbReference type="Gene3D" id="1.20.5.1930">
    <property type="match status" value="1"/>
</dbReference>
<keyword evidence="9" id="KW-1185">Reference proteome</keyword>
<evidence type="ECO:0000256" key="7">
    <source>
        <dbReference type="ARBA" id="ARBA00023012"/>
    </source>
</evidence>
<dbReference type="eggNOG" id="COG4585">
    <property type="taxonomic scope" value="Bacteria"/>
</dbReference>
<dbReference type="InterPro" id="IPR036890">
    <property type="entry name" value="HATPase_C_sf"/>
</dbReference>
<evidence type="ECO:0000256" key="5">
    <source>
        <dbReference type="ARBA" id="ARBA00022679"/>
    </source>
</evidence>
<reference evidence="8 9" key="2">
    <citation type="journal article" date="2013" name="Int. J. Syst. Evol. Microbiol.">
        <title>Methylophaga nitratireducenticrescens sp. nov. and Methylophaga frappieri sp. nov., isolated from the biofilm of the methanol-fed denitrification system treating the seawater at the Montreal Biodome.</title>
        <authorList>
            <person name="Villeneuve C."/>
            <person name="Martineau C."/>
            <person name="Mauffrey F."/>
            <person name="Villemur R."/>
        </authorList>
    </citation>
    <scope>NUCLEOTIDE SEQUENCE [LARGE SCALE GENOMIC DNA]</scope>
    <source>
        <strain evidence="8 9">JAM1</strain>
    </source>
</reference>
<evidence type="ECO:0000256" key="1">
    <source>
        <dbReference type="ARBA" id="ARBA00000085"/>
    </source>
</evidence>
<organism evidence="8 9">
    <name type="scientific">Methylophaga nitratireducenticrescens</name>
    <dbReference type="NCBI Taxonomy" id="754476"/>
    <lineage>
        <taxon>Bacteria</taxon>
        <taxon>Pseudomonadati</taxon>
        <taxon>Pseudomonadota</taxon>
        <taxon>Gammaproteobacteria</taxon>
        <taxon>Thiotrichales</taxon>
        <taxon>Piscirickettsiaceae</taxon>
        <taxon>Methylophaga</taxon>
    </lineage>
</organism>
<dbReference type="GO" id="GO:0000155">
    <property type="term" value="F:phosphorelay sensor kinase activity"/>
    <property type="evidence" value="ECO:0007669"/>
    <property type="project" value="InterPro"/>
</dbReference>
<dbReference type="AlphaFoldDB" id="I1XIW3"/>
<dbReference type="GO" id="GO:0046983">
    <property type="term" value="F:protein dimerization activity"/>
    <property type="evidence" value="ECO:0007669"/>
    <property type="project" value="InterPro"/>
</dbReference>
<protein>
    <recommendedName>
        <fullName evidence="3">histidine kinase</fullName>
        <ecNumber evidence="3">2.7.13.3</ecNumber>
    </recommendedName>
</protein>
<evidence type="ECO:0000256" key="4">
    <source>
        <dbReference type="ARBA" id="ARBA00022553"/>
    </source>
</evidence>
<dbReference type="Proteomes" id="UP000009144">
    <property type="component" value="Chromosome"/>
</dbReference>
<dbReference type="CDD" id="cd16917">
    <property type="entry name" value="HATPase_UhpB-NarQ-NarX-like"/>
    <property type="match status" value="1"/>
</dbReference>
<dbReference type="GO" id="GO:0016020">
    <property type="term" value="C:membrane"/>
    <property type="evidence" value="ECO:0007669"/>
    <property type="project" value="UniProtKB-SubCell"/>
</dbReference>
<dbReference type="EC" id="2.7.13.3" evidence="3"/>
<dbReference type="PROSITE" id="PS50109">
    <property type="entry name" value="HIS_KIN"/>
    <property type="match status" value="1"/>
</dbReference>
<evidence type="ECO:0000256" key="2">
    <source>
        <dbReference type="ARBA" id="ARBA00004370"/>
    </source>
</evidence>
<dbReference type="InterPro" id="IPR005467">
    <property type="entry name" value="His_kinase_dom"/>
</dbReference>
<dbReference type="InterPro" id="IPR003594">
    <property type="entry name" value="HATPase_dom"/>
</dbReference>
<dbReference type="InterPro" id="IPR003660">
    <property type="entry name" value="HAMP_dom"/>
</dbReference>
<keyword evidence="4" id="KW-0597">Phosphoprotein</keyword>
<dbReference type="STRING" id="754476.Q7A_1506"/>
<dbReference type="Gene3D" id="3.30.565.10">
    <property type="entry name" value="Histidine kinase-like ATPase, C-terminal domain"/>
    <property type="match status" value="1"/>
</dbReference>
<comment type="subcellular location">
    <subcellularLocation>
        <location evidence="2">Membrane</location>
    </subcellularLocation>
</comment>
<dbReference type="InterPro" id="IPR011712">
    <property type="entry name" value="Sig_transdc_His_kin_sub3_dim/P"/>
</dbReference>
<keyword evidence="6 8" id="KW-0418">Kinase</keyword>
<dbReference type="PANTHER" id="PTHR24421">
    <property type="entry name" value="NITRATE/NITRITE SENSOR PROTEIN NARX-RELATED"/>
    <property type="match status" value="1"/>
</dbReference>
<evidence type="ECO:0000313" key="8">
    <source>
        <dbReference type="EMBL" id="AFI84332.1"/>
    </source>
</evidence>
<dbReference type="Pfam" id="PF07730">
    <property type="entry name" value="HisKA_3"/>
    <property type="match status" value="1"/>
</dbReference>
<accession>I1XIW3</accession>
<keyword evidence="7" id="KW-0902">Two-component regulatory system</keyword>